<dbReference type="InterPro" id="IPR011006">
    <property type="entry name" value="CheY-like_superfamily"/>
</dbReference>
<feature type="compositionally biased region" description="Low complexity" evidence="5">
    <location>
        <begin position="72"/>
        <end position="95"/>
    </location>
</feature>
<feature type="region of interest" description="Disordered" evidence="5">
    <location>
        <begin position="1126"/>
        <end position="1148"/>
    </location>
</feature>
<dbReference type="EMBL" id="JALLPB020000240">
    <property type="protein sequence ID" value="KAL3811734.1"/>
    <property type="molecule type" value="Genomic_DNA"/>
</dbReference>
<accession>A0ABD3RFC7</accession>
<keyword evidence="1" id="KW-0343">GTPase activation</keyword>
<dbReference type="Proteomes" id="UP001530377">
    <property type="component" value="Unassembled WGS sequence"/>
</dbReference>
<keyword evidence="2" id="KW-0433">Leucine-rich repeat</keyword>
<gene>
    <name evidence="7" type="ORF">ACHAXA_000236</name>
</gene>
<keyword evidence="4" id="KW-0597">Phosphoprotein</keyword>
<dbReference type="InterPro" id="IPR001789">
    <property type="entry name" value="Sig_transdc_resp-reg_receiver"/>
</dbReference>
<sequence>MDGSRRWFPRNTMDTGGLTSAISAMSMDDNDNREEELFGQQHHNHKLTPTPANHRNHNHIHHRHHHQHHQQQDQQQQQQQQHQQLQQQQQQQQQQRRQDAMIDHVINDADDIDHAQRGHLQHQQKCYQRRYHPRQQQLEEEQQSSSYWGESTDHRRSHRQQEEEMHRREEQDEEEVKEDKEDEIARLLELEASLLSTISDEMREAYDQLDPEHRVQALEMLRQAADEKMRMQRSQEQEEVMDLPEEHFLTIALNGTILGATEMVTGFPPSSLLMTSVFDSVHEDDILGLHAIKTHFWECDQPDVEVYLRRRCNPAVPSCYREGDEDDGGGGWIWLVARVVSYIDSPVPGMILHESIVVDLRSAMFVNRVTRVASLLLRAVEASWGANDVTLDMSNLASRSGGNMLGGGEYPMMSVTTAPMDDVGVGAAKIQAMLSEAARSMGVDLSDSNNPLRELILAAQAAAGGFLQNSGMTDQNHGNQTSSIIGGGGVDELPSHFNKNARDPLDHLKLGASLDLSKITLTAGEVKLVTLVLTGRLQIDNLGPLLYLALNSPGMDLSGAMDEFHRLSEAQLCSITNDAQSPCDSVVSLNPPPLAVINLSYTEIGDHGMEALSEFIYLGHAALKTLDLSFCNISSRGLLSLSDGLAARSARGLSPLQALSLTGNTIKENAAKKLGRALCSSPHDSRIARNKRKSVTDNMIQSHIAQPINGSSSLSAFSSLKGLMILHLGSTSISPRCIIEILTGLGPTCPLEELKLQSNRIGPKGAATLVAFLEGKSPENRKQPILPKLNRLDMSYNELGDEGITKLTRAISKRAKISMTEVSLSGNEIGSKGIESIMNKLLQHKLIILNLDNNSIGDQGCQLVAASLPSIPSLTRLNLAFNDIGCRGMATLMRSLVGCESITSLGLSGNVMKMSGAIAMGFTLAQHPRLSILELDNCCLSQVAQCHIVAGIISNRWVPMKVMHGFRAGPPMVAIGALDIAAQHMTNEECFRLRRDIQMKTLLQWMENNRNNVASSYDPNFITNHVLSGANDLSGAPSQSAYLRMLDWLGRIPFDESELVDLRKYFYDISGGDGDQKSENNLKHRGDILAALASDVVEEILESEPIAYIVGDESVGLDINKLYDEESSSKKDQSSGSASDAIHAPLRDDLMPKTAKEMGEMFGASIEVPAGKSAVALSSNMSYVSPRDNIASRSSMSTISFSMGKSDSQSRCSRSSNSVNSFTRADSIQFKARITMFPQFAAKLDSLKAVAQEMMDSEDDHEQQDVIAQQFAEASLTILRQLRYHCMESGLDGWRQGKLRRKVLIVDDSIVTRKLVARAFEKANFIVDTAEDGVKGVNKMKESIYDIAFMDIDMPVMNGFDATKALRMWEDAVRPGARQPICALTAAHVDDFDRSELMKFKDAGLNVLESKPCNIPRLFKVVDDVSPMFSDLSISASQSDATMA</sequence>
<protein>
    <recommendedName>
        <fullName evidence="6">Response regulatory domain-containing protein</fullName>
    </recommendedName>
</protein>
<dbReference type="Gene3D" id="3.40.50.2300">
    <property type="match status" value="1"/>
</dbReference>
<dbReference type="PROSITE" id="PS50110">
    <property type="entry name" value="RESPONSE_REGULATORY"/>
    <property type="match status" value="1"/>
</dbReference>
<dbReference type="PANTHER" id="PTHR24113:SF12">
    <property type="entry name" value="RAN GTPASE-ACTIVATING PROTEIN 1"/>
    <property type="match status" value="1"/>
</dbReference>
<dbReference type="Pfam" id="PF13516">
    <property type="entry name" value="LRR_6"/>
    <property type="match status" value="7"/>
</dbReference>
<dbReference type="PANTHER" id="PTHR24113">
    <property type="entry name" value="RAN GTPASE-ACTIVATING PROTEIN 1"/>
    <property type="match status" value="1"/>
</dbReference>
<dbReference type="Pfam" id="PF00072">
    <property type="entry name" value="Response_reg"/>
    <property type="match status" value="1"/>
</dbReference>
<evidence type="ECO:0000256" key="1">
    <source>
        <dbReference type="ARBA" id="ARBA00022468"/>
    </source>
</evidence>
<dbReference type="InterPro" id="IPR027038">
    <property type="entry name" value="RanGap"/>
</dbReference>
<dbReference type="CDD" id="cd17546">
    <property type="entry name" value="REC_hyHK_CKI1_RcsC-like"/>
    <property type="match status" value="1"/>
</dbReference>
<dbReference type="GO" id="GO:0005096">
    <property type="term" value="F:GTPase activator activity"/>
    <property type="evidence" value="ECO:0007669"/>
    <property type="project" value="UniProtKB-KW"/>
</dbReference>
<evidence type="ECO:0000256" key="4">
    <source>
        <dbReference type="PROSITE-ProRule" id="PRU00169"/>
    </source>
</evidence>
<evidence type="ECO:0000313" key="8">
    <source>
        <dbReference type="Proteomes" id="UP001530377"/>
    </source>
</evidence>
<comment type="caution">
    <text evidence="7">The sequence shown here is derived from an EMBL/GenBank/DDBJ whole genome shotgun (WGS) entry which is preliminary data.</text>
</comment>
<organism evidence="7 8">
    <name type="scientific">Cyclostephanos tholiformis</name>
    <dbReference type="NCBI Taxonomy" id="382380"/>
    <lineage>
        <taxon>Eukaryota</taxon>
        <taxon>Sar</taxon>
        <taxon>Stramenopiles</taxon>
        <taxon>Ochrophyta</taxon>
        <taxon>Bacillariophyta</taxon>
        <taxon>Coscinodiscophyceae</taxon>
        <taxon>Thalassiosirophycidae</taxon>
        <taxon>Stephanodiscales</taxon>
        <taxon>Stephanodiscaceae</taxon>
        <taxon>Cyclostephanos</taxon>
    </lineage>
</organism>
<evidence type="ECO:0000256" key="3">
    <source>
        <dbReference type="ARBA" id="ARBA00022737"/>
    </source>
</evidence>
<dbReference type="SUPFAM" id="SSF52172">
    <property type="entry name" value="CheY-like"/>
    <property type="match status" value="1"/>
</dbReference>
<feature type="modified residue" description="4-aspartylphosphate" evidence="4">
    <location>
        <position position="1351"/>
    </location>
</feature>
<dbReference type="SUPFAM" id="SSF52047">
    <property type="entry name" value="RNI-like"/>
    <property type="match status" value="1"/>
</dbReference>
<dbReference type="SMART" id="SM00448">
    <property type="entry name" value="REC"/>
    <property type="match status" value="1"/>
</dbReference>
<dbReference type="InterPro" id="IPR032675">
    <property type="entry name" value="LRR_dom_sf"/>
</dbReference>
<evidence type="ECO:0000256" key="2">
    <source>
        <dbReference type="ARBA" id="ARBA00022614"/>
    </source>
</evidence>
<dbReference type="Gene3D" id="3.80.10.10">
    <property type="entry name" value="Ribonuclease Inhibitor"/>
    <property type="match status" value="3"/>
</dbReference>
<dbReference type="InterPro" id="IPR006553">
    <property type="entry name" value="Leu-rich_rpt_Cys-con_subtyp"/>
</dbReference>
<feature type="domain" description="Response regulatory" evidence="6">
    <location>
        <begin position="1302"/>
        <end position="1426"/>
    </location>
</feature>
<keyword evidence="8" id="KW-1185">Reference proteome</keyword>
<feature type="region of interest" description="Disordered" evidence="5">
    <location>
        <begin position="44"/>
        <end position="99"/>
    </location>
</feature>
<feature type="region of interest" description="Disordered" evidence="5">
    <location>
        <begin position="134"/>
        <end position="181"/>
    </location>
</feature>
<evidence type="ECO:0000256" key="5">
    <source>
        <dbReference type="SAM" id="MobiDB-lite"/>
    </source>
</evidence>
<dbReference type="SMART" id="SM00368">
    <property type="entry name" value="LRR_RI"/>
    <property type="match status" value="7"/>
</dbReference>
<evidence type="ECO:0000313" key="7">
    <source>
        <dbReference type="EMBL" id="KAL3811734.1"/>
    </source>
</evidence>
<reference evidence="7 8" key="1">
    <citation type="submission" date="2024-10" db="EMBL/GenBank/DDBJ databases">
        <title>Updated reference genomes for cyclostephanoid diatoms.</title>
        <authorList>
            <person name="Roberts W.R."/>
            <person name="Alverson A.J."/>
        </authorList>
    </citation>
    <scope>NUCLEOTIDE SEQUENCE [LARGE SCALE GENOMIC DNA]</scope>
    <source>
        <strain evidence="7 8">AJA228-03</strain>
    </source>
</reference>
<name>A0ABD3RFC7_9STRA</name>
<feature type="compositionally biased region" description="Basic and acidic residues" evidence="5">
    <location>
        <begin position="151"/>
        <end position="170"/>
    </location>
</feature>
<proteinExistence type="predicted"/>
<keyword evidence="3" id="KW-0677">Repeat</keyword>
<dbReference type="InterPro" id="IPR001611">
    <property type="entry name" value="Leu-rich_rpt"/>
</dbReference>
<feature type="compositionally biased region" description="Basic residues" evidence="5">
    <location>
        <begin position="54"/>
        <end position="69"/>
    </location>
</feature>
<evidence type="ECO:0000259" key="6">
    <source>
        <dbReference type="PROSITE" id="PS50110"/>
    </source>
</evidence>
<dbReference type="SMART" id="SM00367">
    <property type="entry name" value="LRR_CC"/>
    <property type="match status" value="3"/>
</dbReference>